<dbReference type="Proteomes" id="UP000192343">
    <property type="component" value="Unassembled WGS sequence"/>
</dbReference>
<sequence length="135" mass="16378">MESLADILEQELEEAVEVKNKRSLHRYITLLTENLVRQDRNERERSEFREAIIRIDTRIEEGFKRMDERFEAMQRTMDERFESMQRSMDERFGAVQKSMDERFTSVDKRFDMMFKFMTTGFVILATMMSVYQFLA</sequence>
<comment type="caution">
    <text evidence="2">The sequence shown here is derived from an EMBL/GenBank/DDBJ whole genome shotgun (WGS) entry which is preliminary data.</text>
</comment>
<dbReference type="AlphaFoldDB" id="A0A1Y1RU18"/>
<keyword evidence="1" id="KW-1133">Transmembrane helix</keyword>
<keyword evidence="3" id="KW-1185">Reference proteome</keyword>
<feature type="transmembrane region" description="Helical" evidence="1">
    <location>
        <begin position="112"/>
        <end position="134"/>
    </location>
</feature>
<evidence type="ECO:0000313" key="3">
    <source>
        <dbReference type="Proteomes" id="UP000192343"/>
    </source>
</evidence>
<evidence type="ECO:0000256" key="1">
    <source>
        <dbReference type="SAM" id="Phobius"/>
    </source>
</evidence>
<evidence type="ECO:0000313" key="2">
    <source>
        <dbReference type="EMBL" id="ORC29925.1"/>
    </source>
</evidence>
<evidence type="ECO:0008006" key="4">
    <source>
        <dbReference type="Google" id="ProtNLM"/>
    </source>
</evidence>
<dbReference type="EMBL" id="MWQY01000036">
    <property type="protein sequence ID" value="ORC29925.1"/>
    <property type="molecule type" value="Genomic_DNA"/>
</dbReference>
<reference evidence="2 3" key="1">
    <citation type="submission" date="2017-03" db="EMBL/GenBank/DDBJ databases">
        <title>Draft Genome sequence of Marispirochaeta sp. strain JC444.</title>
        <authorList>
            <person name="Shivani Y."/>
            <person name="Subhash Y."/>
            <person name="Sasikala C."/>
            <person name="Ramana C."/>
        </authorList>
    </citation>
    <scope>NUCLEOTIDE SEQUENCE [LARGE SCALE GENOMIC DNA]</scope>
    <source>
        <strain evidence="2 3">JC444</strain>
    </source>
</reference>
<name>A0A1Y1RU18_9SPIO</name>
<protein>
    <recommendedName>
        <fullName evidence="4">DUF1640 domain-containing protein</fullName>
    </recommendedName>
</protein>
<dbReference type="OrthoDB" id="2963161at2"/>
<organism evidence="2 3">
    <name type="scientific">Marispirochaeta aestuarii</name>
    <dbReference type="NCBI Taxonomy" id="1963862"/>
    <lineage>
        <taxon>Bacteria</taxon>
        <taxon>Pseudomonadati</taxon>
        <taxon>Spirochaetota</taxon>
        <taxon>Spirochaetia</taxon>
        <taxon>Spirochaetales</taxon>
        <taxon>Spirochaetaceae</taxon>
        <taxon>Marispirochaeta</taxon>
    </lineage>
</organism>
<dbReference type="RefSeq" id="WP_083053028.1">
    <property type="nucleotide sequence ID" value="NZ_MWQY01000036.1"/>
</dbReference>
<keyword evidence="1" id="KW-0472">Membrane</keyword>
<accession>A0A1Y1RU18</accession>
<proteinExistence type="predicted"/>
<keyword evidence="1" id="KW-0812">Transmembrane</keyword>
<gene>
    <name evidence="2" type="ORF">B4O97_18620</name>
</gene>